<organism evidence="6 7">
    <name type="scientific">Heterostelium pallidum (strain ATCC 26659 / Pp 5 / PN500)</name>
    <name type="common">Cellular slime mold</name>
    <name type="synonym">Polysphondylium pallidum</name>
    <dbReference type="NCBI Taxonomy" id="670386"/>
    <lineage>
        <taxon>Eukaryota</taxon>
        <taxon>Amoebozoa</taxon>
        <taxon>Evosea</taxon>
        <taxon>Eumycetozoa</taxon>
        <taxon>Dictyostelia</taxon>
        <taxon>Acytosteliales</taxon>
        <taxon>Acytosteliaceae</taxon>
        <taxon>Heterostelium</taxon>
    </lineage>
</organism>
<dbReference type="AlphaFoldDB" id="D3B628"/>
<keyword evidence="4" id="KW-0812">Transmembrane</keyword>
<keyword evidence="4" id="KW-0472">Membrane</keyword>
<keyword evidence="1" id="KW-0732">Signal</keyword>
<dbReference type="Pfam" id="PF13015">
    <property type="entry name" value="PRKCSH_1"/>
    <property type="match status" value="1"/>
</dbReference>
<evidence type="ECO:0000259" key="5">
    <source>
        <dbReference type="PROSITE" id="PS51914"/>
    </source>
</evidence>
<feature type="transmembrane region" description="Helical" evidence="4">
    <location>
        <begin position="31"/>
        <end position="52"/>
    </location>
</feature>
<sequence>MFMWVAEFSKRVTTDLTDMTSALVVDGKTNFVTNGLQIFVLSACAPCLFKVLMIDNSKFLLLLITFTVVIIISFADDGCLLTVGTQSYNFKGLICTPNVKCSVVNSHSGSCQNDPRIQMFVNCGQANQYIYPLTSGTSGGLLKYTNGTICKMGSIPRSTDIQMLCGAGPTVIKSVNEPTLCKYVIILTSSLACPNVVSTTSTTSNSGGNSISTTGSITTDKNIITTSGSITNQAISTTGSIGTSSGRISTSGSISTSTQQ</sequence>
<dbReference type="Gene3D" id="2.70.130.10">
    <property type="entry name" value="Mannose-6-phosphate receptor binding domain"/>
    <property type="match status" value="1"/>
</dbReference>
<dbReference type="SUPFAM" id="SSF50911">
    <property type="entry name" value="Mannose 6-phosphate receptor domain"/>
    <property type="match status" value="1"/>
</dbReference>
<gene>
    <name evidence="6" type="ORF">PPL_04118</name>
</gene>
<dbReference type="GeneID" id="31359605"/>
<comment type="caution">
    <text evidence="6">The sequence shown here is derived from an EMBL/GenBank/DDBJ whole genome shotgun (WGS) entry which is preliminary data.</text>
</comment>
<dbReference type="InterPro" id="IPR044865">
    <property type="entry name" value="MRH_dom"/>
</dbReference>
<evidence type="ECO:0000313" key="6">
    <source>
        <dbReference type="EMBL" id="EFA83326.1"/>
    </source>
</evidence>
<feature type="transmembrane region" description="Helical" evidence="4">
    <location>
        <begin position="59"/>
        <end position="75"/>
    </location>
</feature>
<dbReference type="InParanoid" id="D3B628"/>
<feature type="domain" description="MRH" evidence="5">
    <location>
        <begin position="45"/>
        <end position="195"/>
    </location>
</feature>
<evidence type="ECO:0000256" key="2">
    <source>
        <dbReference type="ARBA" id="ARBA00023157"/>
    </source>
</evidence>
<evidence type="ECO:0000256" key="1">
    <source>
        <dbReference type="ARBA" id="ARBA00022729"/>
    </source>
</evidence>
<dbReference type="InterPro" id="IPR009011">
    <property type="entry name" value="Man6P_isomerase_rcpt-bd_dom_sf"/>
</dbReference>
<proteinExistence type="predicted"/>
<keyword evidence="2" id="KW-1015">Disulfide bond</keyword>
<evidence type="ECO:0000313" key="7">
    <source>
        <dbReference type="Proteomes" id="UP000001396"/>
    </source>
</evidence>
<keyword evidence="4" id="KW-1133">Transmembrane helix</keyword>
<protein>
    <recommendedName>
        <fullName evidence="5">MRH domain-containing protein</fullName>
    </recommendedName>
</protein>
<evidence type="ECO:0000256" key="3">
    <source>
        <dbReference type="SAM" id="MobiDB-lite"/>
    </source>
</evidence>
<feature type="region of interest" description="Disordered" evidence="3">
    <location>
        <begin position="239"/>
        <end position="260"/>
    </location>
</feature>
<name>D3B628_HETP5</name>
<dbReference type="PROSITE" id="PS51914">
    <property type="entry name" value="MRH"/>
    <property type="match status" value="1"/>
</dbReference>
<dbReference type="RefSeq" id="XP_020435443.1">
    <property type="nucleotide sequence ID" value="XM_020575029.1"/>
</dbReference>
<dbReference type="Proteomes" id="UP000001396">
    <property type="component" value="Unassembled WGS sequence"/>
</dbReference>
<evidence type="ECO:0000256" key="4">
    <source>
        <dbReference type="SAM" id="Phobius"/>
    </source>
</evidence>
<reference evidence="6 7" key="1">
    <citation type="journal article" date="2011" name="Genome Res.">
        <title>Phylogeny-wide analysis of social amoeba genomes highlights ancient origins for complex intercellular communication.</title>
        <authorList>
            <person name="Heidel A.J."/>
            <person name="Lawal H.M."/>
            <person name="Felder M."/>
            <person name="Schilde C."/>
            <person name="Helps N.R."/>
            <person name="Tunggal B."/>
            <person name="Rivero F."/>
            <person name="John U."/>
            <person name="Schleicher M."/>
            <person name="Eichinger L."/>
            <person name="Platzer M."/>
            <person name="Noegel A.A."/>
            <person name="Schaap P."/>
            <person name="Gloeckner G."/>
        </authorList>
    </citation>
    <scope>NUCLEOTIDE SEQUENCE [LARGE SCALE GENOMIC DNA]</scope>
    <source>
        <strain evidence="7">ATCC 26659 / Pp 5 / PN500</strain>
    </source>
</reference>
<dbReference type="EMBL" id="ADBJ01000017">
    <property type="protein sequence ID" value="EFA83326.1"/>
    <property type="molecule type" value="Genomic_DNA"/>
</dbReference>
<accession>D3B628</accession>
<keyword evidence="7" id="KW-1185">Reference proteome</keyword>
<dbReference type="InterPro" id="IPR036607">
    <property type="entry name" value="PRKCSH"/>
</dbReference>